<dbReference type="RefSeq" id="WP_039773696.1">
    <property type="nucleotide sequence ID" value="NZ_BJLA01000016.1"/>
</dbReference>
<protein>
    <recommendedName>
        <fullName evidence="3">Sigma-70 family RNA polymerase sigma factor</fullName>
    </recommendedName>
</protein>
<comment type="caution">
    <text evidence="1">The sequence shown here is derived from an EMBL/GenBank/DDBJ whole genome shotgun (WGS) entry which is preliminary data.</text>
</comment>
<evidence type="ECO:0000313" key="1">
    <source>
        <dbReference type="EMBL" id="GEA32843.1"/>
    </source>
</evidence>
<dbReference type="Proteomes" id="UP000325212">
    <property type="component" value="Unassembled WGS sequence"/>
</dbReference>
<dbReference type="InterPro" id="IPR013324">
    <property type="entry name" value="RNA_pol_sigma_r3/r4-like"/>
</dbReference>
<accession>A0AAV3W5H2</accession>
<proteinExistence type="predicted"/>
<evidence type="ECO:0008006" key="3">
    <source>
        <dbReference type="Google" id="ProtNLM"/>
    </source>
</evidence>
<keyword evidence="2" id="KW-1185">Reference proteome</keyword>
<organism evidence="1 2">
    <name type="scientific">Clostridium diolis</name>
    <dbReference type="NCBI Taxonomy" id="223919"/>
    <lineage>
        <taxon>Bacteria</taxon>
        <taxon>Bacillati</taxon>
        <taxon>Bacillota</taxon>
        <taxon>Clostridia</taxon>
        <taxon>Eubacteriales</taxon>
        <taxon>Clostridiaceae</taxon>
        <taxon>Clostridium</taxon>
    </lineage>
</organism>
<name>A0AAV3W5H2_9CLOT</name>
<sequence length="92" mass="11097">MDFDYVETLVTRCKGNDEEAKEKLVYDEMCDYDDLKLALKNLNEEELELIDFVFYKNYTVKEYAYFKNMCYSTAIQRNKNILMKILNNISLY</sequence>
<dbReference type="AlphaFoldDB" id="A0AAV3W5H2"/>
<dbReference type="EMBL" id="BJLA01000016">
    <property type="protein sequence ID" value="GEA32843.1"/>
    <property type="molecule type" value="Genomic_DNA"/>
</dbReference>
<gene>
    <name evidence="1" type="ORF">CDIOL_37660</name>
</gene>
<dbReference type="SUPFAM" id="SSF88659">
    <property type="entry name" value="Sigma3 and sigma4 domains of RNA polymerase sigma factors"/>
    <property type="match status" value="1"/>
</dbReference>
<reference evidence="1 2" key="1">
    <citation type="submission" date="2019-06" db="EMBL/GenBank/DDBJ databases">
        <title>Draft genome sequence of Clostridium diolis DSM 15410.</title>
        <authorList>
            <person name="Kobayashi H."/>
            <person name="Tanizawa Y."/>
            <person name="Tohno M."/>
        </authorList>
    </citation>
    <scope>NUCLEOTIDE SEQUENCE [LARGE SCALE GENOMIC DNA]</scope>
    <source>
        <strain evidence="1 2">DSM 15410</strain>
    </source>
</reference>
<evidence type="ECO:0000313" key="2">
    <source>
        <dbReference type="Proteomes" id="UP000325212"/>
    </source>
</evidence>